<evidence type="ECO:0000256" key="13">
    <source>
        <dbReference type="SAM" id="MobiDB-lite"/>
    </source>
</evidence>
<dbReference type="InterPro" id="IPR041210">
    <property type="entry name" value="NLRC5_atypical_Card"/>
</dbReference>
<dbReference type="GO" id="GO:0005634">
    <property type="term" value="C:nucleus"/>
    <property type="evidence" value="ECO:0007669"/>
    <property type="project" value="UniProtKB-ARBA"/>
</dbReference>
<evidence type="ECO:0000256" key="10">
    <source>
        <dbReference type="ARBA" id="ARBA00058498"/>
    </source>
</evidence>
<dbReference type="Pfam" id="PF17776">
    <property type="entry name" value="NLRC4_HD2"/>
    <property type="match status" value="1"/>
</dbReference>
<dbReference type="InterPro" id="IPR032675">
    <property type="entry name" value="LRR_dom_sf"/>
</dbReference>
<evidence type="ECO:0000256" key="11">
    <source>
        <dbReference type="ARBA" id="ARBA00065834"/>
    </source>
</evidence>
<evidence type="ECO:0000256" key="3">
    <source>
        <dbReference type="ARBA" id="ARBA00022490"/>
    </source>
</evidence>
<evidence type="ECO:0000256" key="12">
    <source>
        <dbReference type="ARBA" id="ARBA00069671"/>
    </source>
</evidence>
<dbReference type="OrthoDB" id="120976at2759"/>
<evidence type="ECO:0000313" key="16">
    <source>
        <dbReference type="RefSeq" id="XP_022374388.1"/>
    </source>
</evidence>
<organism evidence="15 16">
    <name type="scientific">Enhydra lutris kenyoni</name>
    <name type="common">northern sea otter</name>
    <dbReference type="NCBI Taxonomy" id="391180"/>
    <lineage>
        <taxon>Eukaryota</taxon>
        <taxon>Metazoa</taxon>
        <taxon>Chordata</taxon>
        <taxon>Craniata</taxon>
        <taxon>Vertebrata</taxon>
        <taxon>Euteleostomi</taxon>
        <taxon>Mammalia</taxon>
        <taxon>Eutheria</taxon>
        <taxon>Laurasiatheria</taxon>
        <taxon>Carnivora</taxon>
        <taxon>Caniformia</taxon>
        <taxon>Musteloidea</taxon>
        <taxon>Mustelidae</taxon>
        <taxon>Lutrinae</taxon>
        <taxon>Enhydra</taxon>
    </lineage>
</organism>
<dbReference type="SMART" id="SM00367">
    <property type="entry name" value="LRR_CC"/>
    <property type="match status" value="11"/>
</dbReference>
<dbReference type="PANTHER" id="PTHR47189:SF1">
    <property type="entry name" value="MHC CLASS II TRANSACTIVATOR"/>
    <property type="match status" value="1"/>
</dbReference>
<dbReference type="GO" id="GO:0005524">
    <property type="term" value="F:ATP binding"/>
    <property type="evidence" value="ECO:0007669"/>
    <property type="project" value="UniProtKB-KW"/>
</dbReference>
<sequence length="1966" mass="215366">MDPDSLQLGTEHLWNWLVRLLSKDSGWLNAKVKFFLPKMDVCSGDKAQDATQGVVLQLRRLHAQGRATWQAFIHCVCMELDVPLDLEVLLLSTWGHGVAFPSQLEAGEESQPASQLQHGLKRPHQSCGSSPRPKQCKKQQLELAQRYLQLLKTSTQQRYGSKIPGPGQPLAFHQAYIPPILQWSRTPAPFRTQEGMAPGDPKAEDGTDVTIRDLFSTRADKGLRVTVLLGKAGMGKTTLAHWLCQRWADGQLDRFQALFLFEFRQLNLITRLLTLPQLLFDLYLSPEAGSDLVFQYLEENANGVLLIFDGLDQALHPRSNRGQAGPEDPSPALALFSRLCRGTLLPGCWVLATSRPGKLPDCLPAEAATVHMWGFDRPRVEEYVGRFFPDQPGQEAALAELRGSRHLQSLCAVPALCQVTCLCLLHLLPGSPPGQSAALLPTVTQNYVQMLSTLGPRGYLPPEVLLELSEVALGGLQTGKVIFSVGDIRPPTMAFAAALSLLTSFCICTGPGHRDTGYAFTHLSLQEFFAALYLVASPKVDRNALAGHVTLSSCWVLRTKASLGLLDHLPTFLAGLASRACRPFLSLVAQRDEMWVSARQAVVMQALRKLATRRLTGPKIVALCHCVGETQEPELAGLMAQSLPCHLSFHNFPLTYADLAALTSILGHRNAPIHLDFEGCPLEPHCPEALVGCEQVENLSFKSRKCGDAFAEALSRSLPTMGSLKKLGLVGSKITARGISHLVQALRLCPQLEEISFQDNQLKDWAVLNIVEVLPCLPQLRKLDLSRNNVSMSTLLCLTKVAVECPTVRTLQVREADLIFLLSPPTKTAAELQGAPDLQGNAGQREAAQSRSLTLRLQQCQLRVHEAQELIVQLQEGPRLDKVDLSGNQLDDEGCRLMAEAASQLHIARSLDLSDNGLSVDGVYCVLSAASMCRTLAELHISLLHKTVVFTFAPEQEEQKGSWDRTALPVSLACQMPSEPPPRPTAIRLTHCGLQAKHLEQLCRALRGSCHLSQLDFSGNALGDEGVAQLAQLLPGLGALQSLDLSENGLSLDVVFMLTPCFSTLPWLLHLDISSDSQRVILRGDRRGRDRLAGGSLPEFPAGAQFLAFHQRCIPRSLCLRQCQLEPLSLAHLCETLKKCPGPLEVKLSCEVLSDQSLETLLHHLARLPQLSLLQLSQTKLSPKSPLLLANFFSLCPRVRKVDLRSLCHVTLRFRSSEEREGECCGRFTGCGLSQEHVEPLCWLLSKCENLNELDLSANMLGDDGLGCLLQCLPQLPVSGSLDLSHNSISLESVLGLVKILPSCPRVQEASVNLGSEQSFWIHFSRQEEAGKTLRLSQCNFGPEHVSRLATGLNQALKLTALTLTRCCLGLEQLTRLLSLLRWPVGLFSLRVEEPWVGTAGVLALLEVCTQASGNITEISISETQQQFFLQLEFPRQENPEAVALRLAHCDLGTHHNLLVWQLMETCARLQQLSLSQVNLCDTSSLLLQSLLRSLSELKTFRLTSSCVSSEGLAHLTSGLSHCHHLEELDLSNNPFVEKDTEVLMAVLEGMCWLKRLDLSHLPLGSSALALLTQGLSHMSVLRSLRLSRNGICDVGCLQLLEALRAASSLKELGLSHNQIGDFGAQHLAAILPGLPELRKIDLSGNGIGPTGGVLLVESLALCEHLEELMLGYNVLGDVTALRLAQRLPHHLRVLHLPSSGLSLEGALLLSQALDGCPYVEEISLAVNSLATGVPHFHQGLPLLRQIDLVSCEIDNHAARPLAASLVLCPALEEVLLSWNLLGDEAAAELAQVLPRMSRLKKMEYEGHILGNQNWGSMPRGTPILGKTKRPLPATEQELTELHILVQAPVNLSSPWAPAFSLPAVLCWVLQASWPGGGAYREAHPPHSSHFSFPVLCYLLESLEKNQITACGAWLLVEGLAQGSSIQVIRLWNNPISPDMAQHLQNKEPRLDFAFFDKQPQPPRGS</sequence>
<keyword evidence="6" id="KW-0677">Repeat</keyword>
<comment type="subunit">
    <text evidence="11">Interacts with CHUK and IKBKB; prevents CHUK and IKBKB phosphorylation and inhibits their kinase activity. Interacts with RIGI and IFIH1; blocks the interaction of MAVS to RIGI.</text>
</comment>
<dbReference type="InterPro" id="IPR041267">
    <property type="entry name" value="NLRP_HD2"/>
</dbReference>
<dbReference type="SMART" id="SM00368">
    <property type="entry name" value="LRR_RI"/>
    <property type="match status" value="17"/>
</dbReference>
<comment type="similarity">
    <text evidence="2">Belongs to the NLRP family.</text>
</comment>
<name>A0A2Y9KMQ6_ENHLU</name>
<evidence type="ECO:0000256" key="8">
    <source>
        <dbReference type="ARBA" id="ARBA00022840"/>
    </source>
</evidence>
<dbReference type="KEGG" id="elk:111157348"/>
<dbReference type="GO" id="GO:0060339">
    <property type="term" value="P:negative regulation of type I interferon-mediated signaling pathway"/>
    <property type="evidence" value="ECO:0007669"/>
    <property type="project" value="UniProtKB-ARBA"/>
</dbReference>
<dbReference type="SUPFAM" id="SSF52047">
    <property type="entry name" value="RNI-like"/>
    <property type="match status" value="4"/>
</dbReference>
<evidence type="ECO:0000256" key="9">
    <source>
        <dbReference type="ARBA" id="ARBA00022859"/>
    </source>
</evidence>
<dbReference type="Gene3D" id="3.40.50.300">
    <property type="entry name" value="P-loop containing nucleotide triphosphate hydrolases"/>
    <property type="match status" value="1"/>
</dbReference>
<evidence type="ECO:0000313" key="15">
    <source>
        <dbReference type="Proteomes" id="UP000248482"/>
    </source>
</evidence>
<dbReference type="FunFam" id="3.80.10.10:FF:000267">
    <property type="entry name" value="NLR family CARD domain containing 5"/>
    <property type="match status" value="1"/>
</dbReference>
<dbReference type="InterPro" id="IPR007111">
    <property type="entry name" value="NACHT_NTPase"/>
</dbReference>
<reference evidence="16" key="1">
    <citation type="submission" date="2025-08" db="UniProtKB">
        <authorList>
            <consortium name="RefSeq"/>
        </authorList>
    </citation>
    <scope>IDENTIFICATION</scope>
    <source>
        <tissue evidence="16">Blood</tissue>
    </source>
</reference>
<dbReference type="GO" id="GO:0045087">
    <property type="term" value="P:innate immune response"/>
    <property type="evidence" value="ECO:0007669"/>
    <property type="project" value="UniProtKB-KW"/>
</dbReference>
<keyword evidence="7" id="KW-0547">Nucleotide-binding</keyword>
<evidence type="ECO:0000256" key="7">
    <source>
        <dbReference type="ARBA" id="ARBA00022741"/>
    </source>
</evidence>
<keyword evidence="9" id="KW-0391">Immunity</keyword>
<dbReference type="FunFam" id="1.10.533.20:FF:000001">
    <property type="entry name" value="NLR family CARD domain containing 5"/>
    <property type="match status" value="1"/>
</dbReference>
<dbReference type="Gene3D" id="3.80.10.10">
    <property type="entry name" value="Ribonuclease Inhibitor"/>
    <property type="match status" value="7"/>
</dbReference>
<dbReference type="FunFam" id="3.80.10.10:FF:000420">
    <property type="entry name" value="protein NLRC5 isoform X1"/>
    <property type="match status" value="1"/>
</dbReference>
<evidence type="ECO:0000256" key="2">
    <source>
        <dbReference type="ARBA" id="ARBA00008665"/>
    </source>
</evidence>
<keyword evidence="8" id="KW-0067">ATP-binding</keyword>
<dbReference type="PANTHER" id="PTHR47189">
    <property type="entry name" value="MHC CLASS II TRANSACTIVATOR"/>
    <property type="match status" value="1"/>
</dbReference>
<accession>A0A2Y9KMQ6</accession>
<keyword evidence="15" id="KW-1185">Reference proteome</keyword>
<dbReference type="RefSeq" id="XP_022374388.1">
    <property type="nucleotide sequence ID" value="XM_022518680.1"/>
</dbReference>
<dbReference type="InterPro" id="IPR006553">
    <property type="entry name" value="Leu-rich_rpt_Cys-con_subtyp"/>
</dbReference>
<dbReference type="Pfam" id="PF05729">
    <property type="entry name" value="NACHT"/>
    <property type="match status" value="1"/>
</dbReference>
<dbReference type="Proteomes" id="UP000248482">
    <property type="component" value="Unplaced"/>
</dbReference>
<dbReference type="GO" id="GO:0045348">
    <property type="term" value="P:positive regulation of MHC class II biosynthetic process"/>
    <property type="evidence" value="ECO:0007669"/>
    <property type="project" value="TreeGrafter"/>
</dbReference>
<dbReference type="FunFam" id="3.80.10.10:FF:000255">
    <property type="entry name" value="NLR family CARD domain containing 5"/>
    <property type="match status" value="1"/>
</dbReference>
<keyword evidence="4" id="KW-0399">Innate immunity</keyword>
<protein>
    <recommendedName>
        <fullName evidence="12">Protein NLRC5</fullName>
    </recommendedName>
</protein>
<evidence type="ECO:0000256" key="1">
    <source>
        <dbReference type="ARBA" id="ARBA00004496"/>
    </source>
</evidence>
<dbReference type="Pfam" id="PF18461">
    <property type="entry name" value="Atypical_Card"/>
    <property type="match status" value="1"/>
</dbReference>
<dbReference type="InterPro" id="IPR001611">
    <property type="entry name" value="Leu-rich_rpt"/>
</dbReference>
<dbReference type="InterPro" id="IPR027417">
    <property type="entry name" value="P-loop_NTPase"/>
</dbReference>
<dbReference type="STRING" id="391180.A0A2Y9KMQ6"/>
<evidence type="ECO:0000256" key="5">
    <source>
        <dbReference type="ARBA" id="ARBA00022614"/>
    </source>
</evidence>
<comment type="subcellular location">
    <subcellularLocation>
        <location evidence="1">Cytoplasm</location>
    </subcellularLocation>
</comment>
<dbReference type="GO" id="GO:0045944">
    <property type="term" value="P:positive regulation of transcription by RNA polymerase II"/>
    <property type="evidence" value="ECO:0007669"/>
    <property type="project" value="TreeGrafter"/>
</dbReference>
<proteinExistence type="inferred from homology"/>
<feature type="region of interest" description="Disordered" evidence="13">
    <location>
        <begin position="105"/>
        <end position="135"/>
    </location>
</feature>
<dbReference type="GO" id="GO:0005829">
    <property type="term" value="C:cytosol"/>
    <property type="evidence" value="ECO:0007669"/>
    <property type="project" value="UniProtKB-ARBA"/>
</dbReference>
<gene>
    <name evidence="16" type="primary">LOC111157348</name>
</gene>
<keyword evidence="5" id="KW-0433">Leucine-rich repeat</keyword>
<feature type="domain" description="NACHT" evidence="14">
    <location>
        <begin position="224"/>
        <end position="357"/>
    </location>
</feature>
<dbReference type="PROSITE" id="PS50837">
    <property type="entry name" value="NACHT"/>
    <property type="match status" value="1"/>
</dbReference>
<evidence type="ECO:0000259" key="14">
    <source>
        <dbReference type="PROSITE" id="PS50837"/>
    </source>
</evidence>
<evidence type="ECO:0000256" key="4">
    <source>
        <dbReference type="ARBA" id="ARBA00022588"/>
    </source>
</evidence>
<dbReference type="FunFam" id="3.40.50.300:FF:001114">
    <property type="entry name" value="NLR family CARD domain containing 5"/>
    <property type="match status" value="1"/>
</dbReference>
<evidence type="ECO:0000256" key="6">
    <source>
        <dbReference type="ARBA" id="ARBA00022737"/>
    </source>
</evidence>
<keyword evidence="3" id="KW-0963">Cytoplasm</keyword>
<dbReference type="Gene3D" id="1.10.533.20">
    <property type="match status" value="1"/>
</dbReference>
<dbReference type="SUPFAM" id="SSF52540">
    <property type="entry name" value="P-loop containing nucleoside triphosphate hydrolases"/>
    <property type="match status" value="1"/>
</dbReference>
<dbReference type="GO" id="GO:0045345">
    <property type="term" value="P:positive regulation of MHC class I biosynthetic process"/>
    <property type="evidence" value="ECO:0007669"/>
    <property type="project" value="TreeGrafter"/>
</dbReference>
<dbReference type="GeneID" id="111157348"/>
<comment type="function">
    <text evidence="10">Probable regulator of the NF-kappa-B and type I interferon signaling pathways. May also regulate the type II interferon signaling pathway. Plays a role in homeostatic control of innate immunity and in antiviral defense mechanisms.</text>
</comment>
<dbReference type="Pfam" id="PF13516">
    <property type="entry name" value="LRR_6"/>
    <property type="match status" value="6"/>
</dbReference>